<proteinExistence type="predicted"/>
<dbReference type="AlphaFoldDB" id="A0A6G7XHJ2"/>
<feature type="region of interest" description="Disordered" evidence="1">
    <location>
        <begin position="497"/>
        <end position="524"/>
    </location>
</feature>
<dbReference type="RefSeq" id="WP_166292189.1">
    <property type="nucleotide sequence ID" value="NZ_CP049863.1"/>
</dbReference>
<reference evidence="2 3" key="1">
    <citation type="submission" date="2020-03" db="EMBL/GenBank/DDBJ databases">
        <title>Leucobacter sp. nov., isolated from beetles.</title>
        <authorList>
            <person name="Hyun D.-W."/>
            <person name="Bae J.-W."/>
        </authorList>
    </citation>
    <scope>NUCLEOTIDE SEQUENCE [LARGE SCALE GENOMIC DNA]</scope>
    <source>
        <strain evidence="2 3">HDW9C</strain>
    </source>
</reference>
<protein>
    <submittedName>
        <fullName evidence="2">Phage portal protein</fullName>
    </submittedName>
</protein>
<dbReference type="EMBL" id="CP049863">
    <property type="protein sequence ID" value="QIK63847.1"/>
    <property type="molecule type" value="Genomic_DNA"/>
</dbReference>
<dbReference type="Pfam" id="PF05133">
    <property type="entry name" value="SPP1_portal"/>
    <property type="match status" value="1"/>
</dbReference>
<dbReference type="InterPro" id="IPR021145">
    <property type="entry name" value="Portal_protein_SPP1_Gp6-like"/>
</dbReference>
<evidence type="ECO:0000256" key="1">
    <source>
        <dbReference type="SAM" id="MobiDB-lite"/>
    </source>
</evidence>
<organism evidence="2 3">
    <name type="scientific">Leucobacter viscericola</name>
    <dbReference type="NCBI Taxonomy" id="2714935"/>
    <lineage>
        <taxon>Bacteria</taxon>
        <taxon>Bacillati</taxon>
        <taxon>Actinomycetota</taxon>
        <taxon>Actinomycetes</taxon>
        <taxon>Micrococcales</taxon>
        <taxon>Microbacteriaceae</taxon>
        <taxon>Leucobacter</taxon>
    </lineage>
</organism>
<keyword evidence="3" id="KW-1185">Reference proteome</keyword>
<feature type="compositionally biased region" description="Polar residues" evidence="1">
    <location>
        <begin position="390"/>
        <end position="402"/>
    </location>
</feature>
<dbReference type="Proteomes" id="UP000502677">
    <property type="component" value="Chromosome"/>
</dbReference>
<feature type="region of interest" description="Disordered" evidence="1">
    <location>
        <begin position="378"/>
        <end position="409"/>
    </location>
</feature>
<evidence type="ECO:0000313" key="2">
    <source>
        <dbReference type="EMBL" id="QIK63847.1"/>
    </source>
</evidence>
<accession>A0A6G7XHJ2</accession>
<gene>
    <name evidence="2" type="ORF">G7068_12080</name>
</gene>
<evidence type="ECO:0000313" key="3">
    <source>
        <dbReference type="Proteomes" id="UP000502677"/>
    </source>
</evidence>
<sequence length="524" mass="57948">MPMPQPNAPWPPKEWGPAYDQYAENDAWLTGDVKTLQTLYSGQQGATHTHNGAPYRGGIAGVASRLFWGRPVPQGEQRTRLHVPAAADLATLASDLQYSDPPVTDFAEVTDGAKVNDKARTRLDLIMNSDDAHATLNSMGEVKSALGASIILPRWDADIEDHVWLDYAAADAAIPTFKHRRLVEVTLWSEFVDGNVYWRHLEHHAPGYIEHALFQGNQTSLGKRVPLEERPETAGYAAIVDGESRYATEIDRLTAGYLPNAPALSWRKSGQLADAGRSDFNQCIPLFDALDEAFSSWMRDLKLGSAKLIVPEQYLHANGPGAGASFDAFREMFLGLNIPGDPNKHLTIDAHQFAIRVQEHEQTMRGIMREILRKAGYSPSSWGDPDEKSSQVTATEIQQRSAQTERTRSKKNLYDRRVLSRMGSVALELDGLIFKGKGGGRYDLNVVFPELSRTDPKTEAETIGLLNVAGAISAETAVRRANPDWDDTAVTEEVAKIQARKTENMPPDPFSAGRVDEEPNHEEE</sequence>
<name>A0A6G7XHJ2_9MICO</name>
<dbReference type="KEGG" id="lvi:G7068_12080"/>